<evidence type="ECO:0000313" key="10">
    <source>
        <dbReference type="EMBL" id="CAI8041916.1"/>
    </source>
</evidence>
<feature type="binding site" evidence="7">
    <location>
        <position position="155"/>
    </location>
    <ligand>
        <name>ATP</name>
        <dbReference type="ChEBI" id="CHEBI:30616"/>
    </ligand>
</feature>
<comment type="similarity">
    <text evidence="1">Belongs to the protein kinase superfamily. TKL Ser/Thr protein kinase family.</text>
</comment>
<evidence type="ECO:0000256" key="3">
    <source>
        <dbReference type="ARBA" id="ARBA00022679"/>
    </source>
</evidence>
<evidence type="ECO:0000256" key="6">
    <source>
        <dbReference type="ARBA" id="ARBA00022840"/>
    </source>
</evidence>
<dbReference type="Pfam" id="PF07714">
    <property type="entry name" value="PK_Tyr_Ser-Thr"/>
    <property type="match status" value="1"/>
</dbReference>
<reference evidence="10" key="1">
    <citation type="submission" date="2023-03" db="EMBL/GenBank/DDBJ databases">
        <authorList>
            <person name="Steffen K."/>
            <person name="Cardenas P."/>
        </authorList>
    </citation>
    <scope>NUCLEOTIDE SEQUENCE</scope>
</reference>
<dbReference type="SUPFAM" id="SSF56112">
    <property type="entry name" value="Protein kinase-like (PK-like)"/>
    <property type="match status" value="1"/>
</dbReference>
<dbReference type="GO" id="GO:0030036">
    <property type="term" value="P:actin cytoskeleton organization"/>
    <property type="evidence" value="ECO:0007669"/>
    <property type="project" value="TreeGrafter"/>
</dbReference>
<dbReference type="InterPro" id="IPR001245">
    <property type="entry name" value="Ser-Thr/Tyr_kinase_cat_dom"/>
</dbReference>
<keyword evidence="5 10" id="KW-0418">Kinase</keyword>
<dbReference type="AlphaFoldDB" id="A0AA35T7S4"/>
<dbReference type="EMBL" id="CASHTH010003224">
    <property type="protein sequence ID" value="CAI8041916.1"/>
    <property type="molecule type" value="Genomic_DNA"/>
</dbReference>
<sequence>MMAALTSPSTAPSTSLMADSKCETTSPQHHVLSALSTPPPPPAPSHTLPTTPHHHRQSSPVPIRDPSLSPQRFRRVWTDGDEREVASASPVKDLAEEEWRYHHAPSSPLLTAVREAVDSINQYEDFEVLEKIGAGFFADVFKVRHIPTDQVMVLKLNKRMTGMKKLKEVELLKKLHHPNILRYYGACVHNGQLHPLTEYMNGGALEELIQELAVPLPMALRLKLALDIARGMDYLHHHGMLHRDLNSKNCLLKKHTDCYTAVVADFGLAAKIPRVIRTLQRTQSVVGSPFWMAPEVLNGKSYDEKADVFSFGIILCELISRLESDPDELPRRKDYGLDEVKFRALPSVVESRPSEAFLSLAFHCCQILPVERPDFSELREKLEIELTTQPILLPSCYSQEDSPPHNRLGSHHHNHLLLHNLDHSARHSPL</sequence>
<dbReference type="GO" id="GO:0005524">
    <property type="term" value="F:ATP binding"/>
    <property type="evidence" value="ECO:0007669"/>
    <property type="project" value="UniProtKB-UniRule"/>
</dbReference>
<evidence type="ECO:0000259" key="9">
    <source>
        <dbReference type="PROSITE" id="PS50011"/>
    </source>
</evidence>
<evidence type="ECO:0000313" key="11">
    <source>
        <dbReference type="Proteomes" id="UP001174909"/>
    </source>
</evidence>
<dbReference type="InterPro" id="IPR011009">
    <property type="entry name" value="Kinase-like_dom_sf"/>
</dbReference>
<keyword evidence="2" id="KW-0723">Serine/threonine-protein kinase</keyword>
<feature type="domain" description="Protein kinase" evidence="9">
    <location>
        <begin position="126"/>
        <end position="392"/>
    </location>
</feature>
<proteinExistence type="inferred from homology"/>
<dbReference type="PROSITE" id="PS50011">
    <property type="entry name" value="PROTEIN_KINASE_DOM"/>
    <property type="match status" value="1"/>
</dbReference>
<dbReference type="FunFam" id="1.10.510.10:FF:000202">
    <property type="entry name" value="Dual specificity testis-specific protein kinase 2"/>
    <property type="match status" value="1"/>
</dbReference>
<dbReference type="Gene3D" id="1.10.510.10">
    <property type="entry name" value="Transferase(Phosphotransferase) domain 1"/>
    <property type="match status" value="1"/>
</dbReference>
<keyword evidence="4 7" id="KW-0547">Nucleotide-binding</keyword>
<evidence type="ECO:0000256" key="4">
    <source>
        <dbReference type="ARBA" id="ARBA00022741"/>
    </source>
</evidence>
<dbReference type="GO" id="GO:0005737">
    <property type="term" value="C:cytoplasm"/>
    <property type="evidence" value="ECO:0007669"/>
    <property type="project" value="TreeGrafter"/>
</dbReference>
<keyword evidence="3" id="KW-0808">Transferase</keyword>
<feature type="region of interest" description="Disordered" evidence="8">
    <location>
        <begin position="1"/>
        <end position="71"/>
    </location>
</feature>
<evidence type="ECO:0000256" key="1">
    <source>
        <dbReference type="ARBA" id="ARBA00005843"/>
    </source>
</evidence>
<dbReference type="InterPro" id="IPR017441">
    <property type="entry name" value="Protein_kinase_ATP_BS"/>
</dbReference>
<evidence type="ECO:0000256" key="2">
    <source>
        <dbReference type="ARBA" id="ARBA00022527"/>
    </source>
</evidence>
<dbReference type="Gene3D" id="3.30.200.20">
    <property type="entry name" value="Phosphorylase Kinase, domain 1"/>
    <property type="match status" value="1"/>
</dbReference>
<dbReference type="GO" id="GO:0005634">
    <property type="term" value="C:nucleus"/>
    <property type="evidence" value="ECO:0007669"/>
    <property type="project" value="TreeGrafter"/>
</dbReference>
<evidence type="ECO:0000256" key="8">
    <source>
        <dbReference type="SAM" id="MobiDB-lite"/>
    </source>
</evidence>
<comment type="caution">
    <text evidence="10">The sequence shown here is derived from an EMBL/GenBank/DDBJ whole genome shotgun (WGS) entry which is preliminary data.</text>
</comment>
<dbReference type="PROSITE" id="PS00107">
    <property type="entry name" value="PROTEIN_KINASE_ATP"/>
    <property type="match status" value="1"/>
</dbReference>
<dbReference type="InterPro" id="IPR050940">
    <property type="entry name" value="Actin_reg-Ser/Thr_kinase"/>
</dbReference>
<keyword evidence="11" id="KW-1185">Reference proteome</keyword>
<dbReference type="InterPro" id="IPR000719">
    <property type="entry name" value="Prot_kinase_dom"/>
</dbReference>
<dbReference type="GO" id="GO:0004674">
    <property type="term" value="F:protein serine/threonine kinase activity"/>
    <property type="evidence" value="ECO:0007669"/>
    <property type="project" value="UniProtKB-KW"/>
</dbReference>
<name>A0AA35T7S4_GEOBA</name>
<evidence type="ECO:0000256" key="5">
    <source>
        <dbReference type="ARBA" id="ARBA00022777"/>
    </source>
</evidence>
<gene>
    <name evidence="10" type="ORF">GBAR_LOCUS23265</name>
</gene>
<feature type="compositionally biased region" description="Low complexity" evidence="8">
    <location>
        <begin position="1"/>
        <end position="18"/>
    </location>
</feature>
<dbReference type="PRINTS" id="PR00109">
    <property type="entry name" value="TYRKINASE"/>
</dbReference>
<keyword evidence="6 7" id="KW-0067">ATP-binding</keyword>
<dbReference type="PANTHER" id="PTHR46485:SF5">
    <property type="entry name" value="CENTER DIVIDER, ISOFORM A"/>
    <property type="match status" value="1"/>
</dbReference>
<dbReference type="PANTHER" id="PTHR46485">
    <property type="entry name" value="LIM DOMAIN KINASE 1"/>
    <property type="match status" value="1"/>
</dbReference>
<dbReference type="Proteomes" id="UP001174909">
    <property type="component" value="Unassembled WGS sequence"/>
</dbReference>
<accession>A0AA35T7S4</accession>
<evidence type="ECO:0000256" key="7">
    <source>
        <dbReference type="PROSITE-ProRule" id="PRU10141"/>
    </source>
</evidence>
<protein>
    <submittedName>
        <fullName evidence="10">Dual specificity testis-specific protein kinase 1</fullName>
    </submittedName>
</protein>
<organism evidence="10 11">
    <name type="scientific">Geodia barretti</name>
    <name type="common">Barrett's horny sponge</name>
    <dbReference type="NCBI Taxonomy" id="519541"/>
    <lineage>
        <taxon>Eukaryota</taxon>
        <taxon>Metazoa</taxon>
        <taxon>Porifera</taxon>
        <taxon>Demospongiae</taxon>
        <taxon>Heteroscleromorpha</taxon>
        <taxon>Tetractinellida</taxon>
        <taxon>Astrophorina</taxon>
        <taxon>Geodiidae</taxon>
        <taxon>Geodia</taxon>
    </lineage>
</organism>